<sequence length="202" mass="23650">MPWGSRGSRDSKCNLRGSLMIKSYKHFFPRDLMMGKLRIHKEKSIIKLYEQGKSSREICQEEHISFRELGRIIRKYDGEKDSKVVSNQTKAYSMFLAGKPIISVAIHLGLGSEEVKQYYYEYLSIYEMDNFVKITKDHGYFLPFLSKVAEKMKSNEFESDVDNLIYCMNDVKTVIRVRDKVQHEVNMLTIKRDDLLKSGQPE</sequence>
<dbReference type="Proteomes" id="UP000058925">
    <property type="component" value="Chromosome"/>
</dbReference>
<name>A0A654M7R6_9ARCH</name>
<proteinExistence type="predicted"/>
<evidence type="ECO:0000313" key="1">
    <source>
        <dbReference type="EMBL" id="ALI35612.1"/>
    </source>
</evidence>
<dbReference type="KEGG" id="taa:NMY3_01408"/>
<protein>
    <submittedName>
        <fullName evidence="1">Uncharacterized protein</fullName>
    </submittedName>
</protein>
<gene>
    <name evidence="1" type="ORF">NMY3_01408</name>
</gene>
<dbReference type="AlphaFoldDB" id="A0A654M7R6"/>
<reference evidence="2" key="1">
    <citation type="submission" date="2015-10" db="EMBL/GenBank/DDBJ databases">
        <title>Niche specialization of a soil ammonia-oxidizing archaeon, Candidatus Nitrosocosmicus oleophilus.</title>
        <authorList>
            <person name="Jung M.-Y."/>
            <person name="Rhee S.-K."/>
        </authorList>
    </citation>
    <scope>NUCLEOTIDE SEQUENCE [LARGE SCALE GENOMIC DNA]</scope>
    <source>
        <strain evidence="2">MY3</strain>
    </source>
</reference>
<keyword evidence="2" id="KW-1185">Reference proteome</keyword>
<dbReference type="EMBL" id="CP012850">
    <property type="protein sequence ID" value="ALI35612.1"/>
    <property type="molecule type" value="Genomic_DNA"/>
</dbReference>
<evidence type="ECO:0000313" key="2">
    <source>
        <dbReference type="Proteomes" id="UP000058925"/>
    </source>
</evidence>
<organism evidence="1 2">
    <name type="scientific">Candidatus Nitrosocosmicus oleophilus</name>
    <dbReference type="NCBI Taxonomy" id="1353260"/>
    <lineage>
        <taxon>Archaea</taxon>
        <taxon>Nitrososphaerota</taxon>
        <taxon>Nitrososphaeria</taxon>
        <taxon>Nitrososphaerales</taxon>
        <taxon>Nitrososphaeraceae</taxon>
        <taxon>Candidatus Nitrosocosmicus</taxon>
    </lineage>
</organism>
<accession>A0A654M7R6</accession>